<dbReference type="OrthoDB" id="16538at2759"/>
<organism evidence="13">
    <name type="scientific">Chaetomium thermophilum (strain DSM 1495 / CBS 144.50 / IMI 039719)</name>
    <name type="common">Thermochaetoides thermophila</name>
    <dbReference type="NCBI Taxonomy" id="759272"/>
    <lineage>
        <taxon>Eukaryota</taxon>
        <taxon>Fungi</taxon>
        <taxon>Dikarya</taxon>
        <taxon>Ascomycota</taxon>
        <taxon>Pezizomycotina</taxon>
        <taxon>Sordariomycetes</taxon>
        <taxon>Sordariomycetidae</taxon>
        <taxon>Sordariales</taxon>
        <taxon>Chaetomiaceae</taxon>
        <taxon>Thermochaetoides</taxon>
    </lineage>
</organism>
<dbReference type="PANTHER" id="PTHR23284">
    <property type="entry name" value="PROLACTIN REGULATORY ELEMENT BINDING PROTEIN"/>
    <property type="match status" value="1"/>
</dbReference>
<keyword evidence="5 10" id="KW-0256">Endoplasmic reticulum</keyword>
<keyword evidence="4 10" id="KW-0677">Repeat</keyword>
<dbReference type="GO" id="GO:0005085">
    <property type="term" value="F:guanyl-nucleotide exchange factor activity"/>
    <property type="evidence" value="ECO:0007669"/>
    <property type="project" value="InterPro"/>
</dbReference>
<sequence>MTVPTATLRLSYPLYALDFDPTSRDAKRLVVAGGGGSSTKSGIGNKLTVLALDDEAKEIQISAEIDLSREEDAVSSLAVESRPVKGKDGKGEIVRIYAGVNSSLESIKKGKNEHLRVFDATLSHKTASSSDEKDSEKKQFQGKITESSRTTLFSARDPDAYQRLLRISPPLAAAATGTTGPSSRDSQIALFDLPSPTQINPNLRGTLELAKEATDMDMLRVSDSQHRLVYVDERDMYLVAISEDGHVSSPRCVFSMPIDTAAGQTVRPTFRCVRFLTETFVLAVANLPRGGGAILQGFRLPTNLSAAAGENEGEAKARLAISAKLPKHVARATNLAVRGLTPSKGKVGDAQFVVAVSGQDSSVLVYTLEHTTLVQADVCLVSQLRRVVDWREVHQGPISGLAFSYIAPPSEKEEEETPVLRLASIGSMGNTVVVHTLPLRPHPSSKPKQKRYILGLRSSPVIAPTQMIVVTAIVFALLALFLQGAMEVKGLTRPVLGARQVVPESWLGREVWREIEQHQKGKRYYKGDSLWDRYQAAVEYQRDHGQNAVVLKAGGKESDEEGVDIDVVTSGTAEGESTGKQWDELAPAQREAWKERLKRAGQWSEEMGEAVLKGVLFGEIAGVVRGLVR</sequence>
<keyword evidence="7 10" id="KW-0653">Protein transport</keyword>
<keyword evidence="13" id="KW-1185">Reference proteome</keyword>
<comment type="similarity">
    <text evidence="10">Belongs to the WD repeat SEC12 family.</text>
</comment>
<evidence type="ECO:0000256" key="10">
    <source>
        <dbReference type="RuleBase" id="RU369019"/>
    </source>
</evidence>
<dbReference type="GO" id="GO:0015031">
    <property type="term" value="P:protein transport"/>
    <property type="evidence" value="ECO:0007669"/>
    <property type="project" value="UniProtKB-KW"/>
</dbReference>
<name>G0S5B7_CHATD</name>
<dbReference type="OMA" id="EPQLAIF"/>
<reference evidence="12 13" key="1">
    <citation type="journal article" date="2011" name="Cell">
        <title>Insight into structure and assembly of the nuclear pore complex by utilizing the genome of a eukaryotic thermophile.</title>
        <authorList>
            <person name="Amlacher S."/>
            <person name="Sarges P."/>
            <person name="Flemming D."/>
            <person name="van Noort V."/>
            <person name="Kunze R."/>
            <person name="Devos D.P."/>
            <person name="Arumugam M."/>
            <person name="Bork P."/>
            <person name="Hurt E."/>
        </authorList>
    </citation>
    <scope>NUCLEOTIDE SEQUENCE [LARGE SCALE GENOMIC DNA]</scope>
    <source>
        <strain evidence="13">DSM 1495 / CBS 144.50 / IMI 039719</strain>
    </source>
</reference>
<evidence type="ECO:0000256" key="6">
    <source>
        <dbReference type="ARBA" id="ARBA00022892"/>
    </source>
</evidence>
<dbReference type="HOGENOM" id="CLU_021000_0_0_1"/>
<dbReference type="GO" id="GO:0003400">
    <property type="term" value="P:regulation of COPII vesicle coating"/>
    <property type="evidence" value="ECO:0007669"/>
    <property type="project" value="UniProtKB-UniRule"/>
</dbReference>
<keyword evidence="1 10" id="KW-0813">Transport</keyword>
<proteinExistence type="inferred from homology"/>
<dbReference type="GO" id="GO:0005789">
    <property type="term" value="C:endoplasmic reticulum membrane"/>
    <property type="evidence" value="ECO:0007669"/>
    <property type="project" value="UniProtKB-SubCell"/>
</dbReference>
<keyword evidence="9 10" id="KW-0472">Membrane</keyword>
<keyword evidence="8 10" id="KW-1133">Transmembrane helix</keyword>
<gene>
    <name evidence="12" type="ORF">CTHT_0024240</name>
</gene>
<dbReference type="RefSeq" id="XP_006692886.1">
    <property type="nucleotide sequence ID" value="XM_006692823.1"/>
</dbReference>
<comment type="function">
    <text evidence="10">Guanine nucleotide-exchange factor (GEF) required for the formation or budding of transport vesicles from the ER.</text>
</comment>
<keyword evidence="2 10" id="KW-0853">WD repeat</keyword>
<dbReference type="Gene3D" id="2.130.10.10">
    <property type="entry name" value="YVTN repeat-like/Quinoprotein amine dehydrogenase"/>
    <property type="match status" value="1"/>
</dbReference>
<dbReference type="InterPro" id="IPR015943">
    <property type="entry name" value="WD40/YVTN_repeat-like_dom_sf"/>
</dbReference>
<evidence type="ECO:0000256" key="5">
    <source>
        <dbReference type="ARBA" id="ARBA00022824"/>
    </source>
</evidence>
<dbReference type="GeneID" id="18256462"/>
<dbReference type="EMBL" id="GL988041">
    <property type="protein sequence ID" value="EGS20590.1"/>
    <property type="molecule type" value="Genomic_DNA"/>
</dbReference>
<evidence type="ECO:0000256" key="7">
    <source>
        <dbReference type="ARBA" id="ARBA00022927"/>
    </source>
</evidence>
<evidence type="ECO:0000256" key="1">
    <source>
        <dbReference type="ARBA" id="ARBA00022448"/>
    </source>
</evidence>
<dbReference type="GO" id="GO:0006888">
    <property type="term" value="P:endoplasmic reticulum to Golgi vesicle-mediated transport"/>
    <property type="evidence" value="ECO:0007669"/>
    <property type="project" value="UniProtKB-UniRule"/>
</dbReference>
<dbReference type="KEGG" id="cthr:CTHT_0024240"/>
<evidence type="ECO:0000256" key="11">
    <source>
        <dbReference type="SAM" id="MobiDB-lite"/>
    </source>
</evidence>
<evidence type="ECO:0000256" key="9">
    <source>
        <dbReference type="ARBA" id="ARBA00023136"/>
    </source>
</evidence>
<evidence type="ECO:0000313" key="12">
    <source>
        <dbReference type="EMBL" id="EGS20590.1"/>
    </source>
</evidence>
<dbReference type="PANTHER" id="PTHR23284:SF0">
    <property type="entry name" value="PROLACTIN REGULATORY ELEMENT-BINDING PROTEIN"/>
    <property type="match status" value="1"/>
</dbReference>
<feature type="compositionally biased region" description="Basic and acidic residues" evidence="11">
    <location>
        <begin position="130"/>
        <end position="139"/>
    </location>
</feature>
<evidence type="ECO:0000256" key="2">
    <source>
        <dbReference type="ARBA" id="ARBA00022574"/>
    </source>
</evidence>
<feature type="region of interest" description="Disordered" evidence="11">
    <location>
        <begin position="124"/>
        <end position="146"/>
    </location>
</feature>
<dbReference type="STRING" id="759272.G0S5B7"/>
<evidence type="ECO:0000256" key="4">
    <source>
        <dbReference type="ARBA" id="ARBA00022737"/>
    </source>
</evidence>
<keyword evidence="3 10" id="KW-0812">Transmembrane</keyword>
<feature type="transmembrane region" description="Helical" evidence="10">
    <location>
        <begin position="461"/>
        <end position="482"/>
    </location>
</feature>
<accession>G0S5B7</accession>
<dbReference type="GO" id="GO:0000139">
    <property type="term" value="C:Golgi membrane"/>
    <property type="evidence" value="ECO:0007669"/>
    <property type="project" value="UniProtKB-SubCell"/>
</dbReference>
<evidence type="ECO:0000256" key="8">
    <source>
        <dbReference type="ARBA" id="ARBA00022989"/>
    </source>
</evidence>
<dbReference type="eggNOG" id="ENOG502SFDW">
    <property type="taxonomic scope" value="Eukaryota"/>
</dbReference>
<keyword evidence="6" id="KW-0931">ER-Golgi transport</keyword>
<dbReference type="Proteomes" id="UP000008066">
    <property type="component" value="Unassembled WGS sequence"/>
</dbReference>
<evidence type="ECO:0000313" key="13">
    <source>
        <dbReference type="Proteomes" id="UP000008066"/>
    </source>
</evidence>
<evidence type="ECO:0000256" key="3">
    <source>
        <dbReference type="ARBA" id="ARBA00022692"/>
    </source>
</evidence>
<protein>
    <recommendedName>
        <fullName evidence="10">Guanine nucleotide-exchange factor SEC12</fullName>
    </recommendedName>
</protein>
<dbReference type="InterPro" id="IPR045260">
    <property type="entry name" value="Sec12-like"/>
</dbReference>
<comment type="subcellular location">
    <subcellularLocation>
        <location evidence="10">Endoplasmic reticulum membrane</location>
        <topology evidence="10">Single-pass type II membrane protein</topology>
    </subcellularLocation>
    <subcellularLocation>
        <location evidence="10">Golgi apparatus membrane</location>
        <topology evidence="10">Single-pass type II membrane protein</topology>
    </subcellularLocation>
</comment>
<dbReference type="AlphaFoldDB" id="G0S5B7"/>